<dbReference type="GeneID" id="115812315"/>
<keyword evidence="5" id="KW-0547">Nucleotide-binding</keyword>
<evidence type="ECO:0000256" key="3">
    <source>
        <dbReference type="ARBA" id="ARBA00022527"/>
    </source>
</evidence>
<evidence type="ECO:0000313" key="13">
    <source>
        <dbReference type="RefSeq" id="XP_030630659.1"/>
    </source>
</evidence>
<sequence>MMKVNSPPRCPNILRLLDWFELPTSYVLILELLDPCQDLAEFCEAQGGSLDEKLARKVTRQLLKALCHCEGRGVLHRDVKPENLLIQTQSHKVKLIDFGCGDLVKDSPYMYFAGTYEYAPPEWFKEKEYQAGPATVWSVGVTLFHLVCGFLPFTTREEIIQGQLHFSKQLSLECYELIRWCLSLNPEDRPTLEQIKLHPWIQSCRRKHK</sequence>
<reference evidence="12 13" key="1">
    <citation type="submission" date="2025-04" db="UniProtKB">
        <authorList>
            <consortium name="RefSeq"/>
        </authorList>
    </citation>
    <scope>IDENTIFICATION</scope>
</reference>
<keyword evidence="6" id="KW-0418">Kinase</keyword>
<evidence type="ECO:0000256" key="2">
    <source>
        <dbReference type="ARBA" id="ARBA00012513"/>
    </source>
</evidence>
<gene>
    <name evidence="12" type="primary">LOC115812315</name>
    <name evidence="13" type="synonym">LOC115812316</name>
</gene>
<keyword evidence="4" id="KW-0808">Transferase</keyword>
<dbReference type="GO" id="GO:0004674">
    <property type="term" value="F:protein serine/threonine kinase activity"/>
    <property type="evidence" value="ECO:0007669"/>
    <property type="project" value="UniProtKB-KW"/>
</dbReference>
<dbReference type="Gene3D" id="3.30.200.20">
    <property type="entry name" value="Phosphorylase Kinase, domain 1"/>
    <property type="match status" value="1"/>
</dbReference>
<dbReference type="GO" id="GO:0005737">
    <property type="term" value="C:cytoplasm"/>
    <property type="evidence" value="ECO:0007669"/>
    <property type="project" value="TreeGrafter"/>
</dbReference>
<dbReference type="Pfam" id="PF00069">
    <property type="entry name" value="Pkinase"/>
    <property type="match status" value="1"/>
</dbReference>
<name>A0A6J2VFR8_CHACN</name>
<dbReference type="SMART" id="SM00220">
    <property type="entry name" value="S_TKc"/>
    <property type="match status" value="1"/>
</dbReference>
<dbReference type="Proteomes" id="UP000504632">
    <property type="component" value="Chromosome 5"/>
</dbReference>
<comment type="catalytic activity">
    <reaction evidence="9">
        <text>L-seryl-[protein] + ATP = O-phospho-L-seryl-[protein] + ADP + H(+)</text>
        <dbReference type="Rhea" id="RHEA:17989"/>
        <dbReference type="Rhea" id="RHEA-COMP:9863"/>
        <dbReference type="Rhea" id="RHEA-COMP:11604"/>
        <dbReference type="ChEBI" id="CHEBI:15378"/>
        <dbReference type="ChEBI" id="CHEBI:29999"/>
        <dbReference type="ChEBI" id="CHEBI:30616"/>
        <dbReference type="ChEBI" id="CHEBI:83421"/>
        <dbReference type="ChEBI" id="CHEBI:456216"/>
        <dbReference type="EC" id="2.7.11.1"/>
    </reaction>
</comment>
<accession>A0A6J2VFR8</accession>
<dbReference type="RefSeq" id="XP_030630658.1">
    <property type="nucleotide sequence ID" value="XM_030774798.1"/>
</dbReference>
<evidence type="ECO:0000256" key="9">
    <source>
        <dbReference type="ARBA" id="ARBA00048679"/>
    </source>
</evidence>
<evidence type="ECO:0000256" key="7">
    <source>
        <dbReference type="ARBA" id="ARBA00022840"/>
    </source>
</evidence>
<keyword evidence="3" id="KW-0723">Serine/threonine-protein kinase</keyword>
<evidence type="ECO:0000256" key="1">
    <source>
        <dbReference type="ARBA" id="ARBA00005505"/>
    </source>
</evidence>
<dbReference type="Gene3D" id="1.10.510.10">
    <property type="entry name" value="Transferase(Phosphotransferase) domain 1"/>
    <property type="match status" value="1"/>
</dbReference>
<evidence type="ECO:0000259" key="10">
    <source>
        <dbReference type="PROSITE" id="PS50011"/>
    </source>
</evidence>
<feature type="domain" description="Protein kinase" evidence="10">
    <location>
        <begin position="1"/>
        <end position="201"/>
    </location>
</feature>
<dbReference type="PANTHER" id="PTHR22984">
    <property type="entry name" value="SERINE/THREONINE-PROTEIN KINASE PIM"/>
    <property type="match status" value="1"/>
</dbReference>
<dbReference type="PROSITE" id="PS50011">
    <property type="entry name" value="PROTEIN_KINASE_DOM"/>
    <property type="match status" value="1"/>
</dbReference>
<evidence type="ECO:0000256" key="4">
    <source>
        <dbReference type="ARBA" id="ARBA00022679"/>
    </source>
</evidence>
<dbReference type="InterPro" id="IPR011009">
    <property type="entry name" value="Kinase-like_dom_sf"/>
</dbReference>
<protein>
    <recommendedName>
        <fullName evidence="2">non-specific serine/threonine protein kinase</fullName>
        <ecNumber evidence="2">2.7.11.1</ecNumber>
    </recommendedName>
</protein>
<dbReference type="OrthoDB" id="8596411at2759"/>
<comment type="catalytic activity">
    <reaction evidence="8">
        <text>L-threonyl-[protein] + ATP = O-phospho-L-threonyl-[protein] + ADP + H(+)</text>
        <dbReference type="Rhea" id="RHEA:46608"/>
        <dbReference type="Rhea" id="RHEA-COMP:11060"/>
        <dbReference type="Rhea" id="RHEA-COMP:11605"/>
        <dbReference type="ChEBI" id="CHEBI:15378"/>
        <dbReference type="ChEBI" id="CHEBI:30013"/>
        <dbReference type="ChEBI" id="CHEBI:30616"/>
        <dbReference type="ChEBI" id="CHEBI:61977"/>
        <dbReference type="ChEBI" id="CHEBI:456216"/>
        <dbReference type="EC" id="2.7.11.1"/>
    </reaction>
</comment>
<dbReference type="PROSITE" id="PS00108">
    <property type="entry name" value="PROTEIN_KINASE_ST"/>
    <property type="match status" value="1"/>
</dbReference>
<organism evidence="11 12">
    <name type="scientific">Chanos chanos</name>
    <name type="common">Milkfish</name>
    <name type="synonym">Mugil chanos</name>
    <dbReference type="NCBI Taxonomy" id="29144"/>
    <lineage>
        <taxon>Eukaryota</taxon>
        <taxon>Metazoa</taxon>
        <taxon>Chordata</taxon>
        <taxon>Craniata</taxon>
        <taxon>Vertebrata</taxon>
        <taxon>Euteleostomi</taxon>
        <taxon>Actinopterygii</taxon>
        <taxon>Neopterygii</taxon>
        <taxon>Teleostei</taxon>
        <taxon>Ostariophysi</taxon>
        <taxon>Gonorynchiformes</taxon>
        <taxon>Chanidae</taxon>
        <taxon>Chanos</taxon>
    </lineage>
</organism>
<evidence type="ECO:0000313" key="12">
    <source>
        <dbReference type="RefSeq" id="XP_030630658.1"/>
    </source>
</evidence>
<proteinExistence type="inferred from homology"/>
<evidence type="ECO:0000313" key="11">
    <source>
        <dbReference type="Proteomes" id="UP000504632"/>
    </source>
</evidence>
<dbReference type="InterPro" id="IPR008271">
    <property type="entry name" value="Ser/Thr_kinase_AS"/>
</dbReference>
<evidence type="ECO:0000256" key="6">
    <source>
        <dbReference type="ARBA" id="ARBA00022777"/>
    </source>
</evidence>
<evidence type="ECO:0000256" key="5">
    <source>
        <dbReference type="ARBA" id="ARBA00022741"/>
    </source>
</evidence>
<dbReference type="GO" id="GO:0007346">
    <property type="term" value="P:regulation of mitotic cell cycle"/>
    <property type="evidence" value="ECO:0007669"/>
    <property type="project" value="TreeGrafter"/>
</dbReference>
<dbReference type="AlphaFoldDB" id="A0A6J2VFR8"/>
<comment type="similarity">
    <text evidence="1">Belongs to the protein kinase superfamily. CAMK Ser/Thr protein kinase family. PIM subfamily.</text>
</comment>
<dbReference type="InterPro" id="IPR051138">
    <property type="entry name" value="PIM_Ser/Thr_kinase"/>
</dbReference>
<keyword evidence="7" id="KW-0067">ATP-binding</keyword>
<keyword evidence="11" id="KW-1185">Reference proteome</keyword>
<dbReference type="PANTHER" id="PTHR22984:SF11">
    <property type="entry name" value="AURORA KINASE-RELATED"/>
    <property type="match status" value="1"/>
</dbReference>
<dbReference type="InterPro" id="IPR000719">
    <property type="entry name" value="Prot_kinase_dom"/>
</dbReference>
<dbReference type="RefSeq" id="XP_030630659.1">
    <property type="nucleotide sequence ID" value="XM_030774799.1"/>
</dbReference>
<dbReference type="SUPFAM" id="SSF56112">
    <property type="entry name" value="Protein kinase-like (PK-like)"/>
    <property type="match status" value="1"/>
</dbReference>
<dbReference type="GO" id="GO:0005524">
    <property type="term" value="F:ATP binding"/>
    <property type="evidence" value="ECO:0007669"/>
    <property type="project" value="UniProtKB-KW"/>
</dbReference>
<dbReference type="GO" id="GO:0043066">
    <property type="term" value="P:negative regulation of apoptotic process"/>
    <property type="evidence" value="ECO:0007669"/>
    <property type="project" value="TreeGrafter"/>
</dbReference>
<dbReference type="EC" id="2.7.11.1" evidence="2"/>
<evidence type="ECO:0000256" key="8">
    <source>
        <dbReference type="ARBA" id="ARBA00047899"/>
    </source>
</evidence>